<dbReference type="Gene3D" id="3.30.70.1730">
    <property type="match status" value="1"/>
</dbReference>
<dbReference type="PANTHER" id="PTHR45699:SF3">
    <property type="entry name" value="LARGE RIBOSOMAL SUBUNIT PROTEIN UL10"/>
    <property type="match status" value="1"/>
</dbReference>
<dbReference type="SUPFAM" id="SSF160369">
    <property type="entry name" value="Ribosomal protein L10-like"/>
    <property type="match status" value="1"/>
</dbReference>
<dbReference type="InterPro" id="IPR050323">
    <property type="entry name" value="Ribosomal_protein_uL10"/>
</dbReference>
<evidence type="ECO:0000256" key="1">
    <source>
        <dbReference type="ARBA" id="ARBA00008889"/>
    </source>
</evidence>
<dbReference type="Pfam" id="PF00466">
    <property type="entry name" value="Ribosomal_L10"/>
    <property type="match status" value="1"/>
</dbReference>
<dbReference type="EMBL" id="BARV01007411">
    <property type="protein sequence ID" value="GAI07623.1"/>
    <property type="molecule type" value="Genomic_DNA"/>
</dbReference>
<evidence type="ECO:0000256" key="2">
    <source>
        <dbReference type="ARBA" id="ARBA00022980"/>
    </source>
</evidence>
<comment type="similarity">
    <text evidence="1">Belongs to the universal ribosomal protein uL10 family.</text>
</comment>
<comment type="caution">
    <text evidence="4">The sequence shown here is derived from an EMBL/GenBank/DDBJ whole genome shotgun (WGS) entry which is preliminary data.</text>
</comment>
<organism evidence="4">
    <name type="scientific">marine sediment metagenome</name>
    <dbReference type="NCBI Taxonomy" id="412755"/>
    <lineage>
        <taxon>unclassified sequences</taxon>
        <taxon>metagenomes</taxon>
        <taxon>ecological metagenomes</taxon>
    </lineage>
</organism>
<dbReference type="GO" id="GO:0003735">
    <property type="term" value="F:structural constituent of ribosome"/>
    <property type="evidence" value="ECO:0007669"/>
    <property type="project" value="TreeGrafter"/>
</dbReference>
<dbReference type="GO" id="GO:0000027">
    <property type="term" value="P:ribosomal large subunit assembly"/>
    <property type="evidence" value="ECO:0007669"/>
    <property type="project" value="TreeGrafter"/>
</dbReference>
<sequence length="150" mass="17337">MIKQQHIPQWKLDEIDLLVELFNKYKNIGVIEVGHIHDQQIQATRKILREKAIIRMSKKSLQTRAIEKFQKESKKENLEQLANNIPGQSSLLFTNMDIFELKKILLENEWMVPAKPKEITPVDIWVPAGDTGLPTGQVISELNMTLRLPT</sequence>
<name>X1KLR7_9ZZZZ</name>
<keyword evidence="2" id="KW-0689">Ribosomal protein</keyword>
<dbReference type="GO" id="GO:0022625">
    <property type="term" value="C:cytosolic large ribosomal subunit"/>
    <property type="evidence" value="ECO:0007669"/>
    <property type="project" value="TreeGrafter"/>
</dbReference>
<dbReference type="InterPro" id="IPR043141">
    <property type="entry name" value="Ribosomal_uL10-like_sf"/>
</dbReference>
<evidence type="ECO:0000256" key="3">
    <source>
        <dbReference type="ARBA" id="ARBA00023274"/>
    </source>
</evidence>
<gene>
    <name evidence="4" type="ORF">S06H3_15098</name>
</gene>
<feature type="non-terminal residue" evidence="4">
    <location>
        <position position="150"/>
    </location>
</feature>
<dbReference type="InterPro" id="IPR001790">
    <property type="entry name" value="Ribosomal_uL10"/>
</dbReference>
<protein>
    <recommendedName>
        <fullName evidence="5">60S ribosomal protein L10P insertion domain-containing protein</fullName>
    </recommendedName>
</protein>
<evidence type="ECO:0008006" key="5">
    <source>
        <dbReference type="Google" id="ProtNLM"/>
    </source>
</evidence>
<evidence type="ECO:0000313" key="4">
    <source>
        <dbReference type="EMBL" id="GAI07623.1"/>
    </source>
</evidence>
<keyword evidence="3" id="KW-0687">Ribonucleoprotein</keyword>
<dbReference type="PANTHER" id="PTHR45699">
    <property type="entry name" value="60S ACIDIC RIBOSOMAL PROTEIN P0"/>
    <property type="match status" value="1"/>
</dbReference>
<reference evidence="4" key="1">
    <citation type="journal article" date="2014" name="Front. Microbiol.">
        <title>High frequency of phylogenetically diverse reductive dehalogenase-homologous genes in deep subseafloor sedimentary metagenomes.</title>
        <authorList>
            <person name="Kawai M."/>
            <person name="Futagami T."/>
            <person name="Toyoda A."/>
            <person name="Takaki Y."/>
            <person name="Nishi S."/>
            <person name="Hori S."/>
            <person name="Arai W."/>
            <person name="Tsubouchi T."/>
            <person name="Morono Y."/>
            <person name="Uchiyama I."/>
            <person name="Ito T."/>
            <person name="Fujiyama A."/>
            <person name="Inagaki F."/>
            <person name="Takami H."/>
        </authorList>
    </citation>
    <scope>NUCLEOTIDE SEQUENCE</scope>
    <source>
        <strain evidence="4">Expedition CK06-06</strain>
    </source>
</reference>
<accession>X1KLR7</accession>
<proteinExistence type="inferred from homology"/>
<dbReference type="AlphaFoldDB" id="X1KLR7"/>
<dbReference type="GO" id="GO:0070180">
    <property type="term" value="F:large ribosomal subunit rRNA binding"/>
    <property type="evidence" value="ECO:0007669"/>
    <property type="project" value="TreeGrafter"/>
</dbReference>
<dbReference type="GO" id="GO:0002181">
    <property type="term" value="P:cytoplasmic translation"/>
    <property type="evidence" value="ECO:0007669"/>
    <property type="project" value="TreeGrafter"/>
</dbReference>